<keyword evidence="1" id="KW-1133">Transmembrane helix</keyword>
<dbReference type="Proteomes" id="UP001159641">
    <property type="component" value="Unassembled WGS sequence"/>
</dbReference>
<dbReference type="AlphaFoldDB" id="A0AB34HYX8"/>
<evidence type="ECO:0000313" key="2">
    <source>
        <dbReference type="EMBL" id="KAJ8796861.1"/>
    </source>
</evidence>
<name>A0AB34HYX8_ESCRO</name>
<evidence type="ECO:0000256" key="1">
    <source>
        <dbReference type="SAM" id="Phobius"/>
    </source>
</evidence>
<comment type="caution">
    <text evidence="2">The sequence shown here is derived from an EMBL/GenBank/DDBJ whole genome shotgun (WGS) entry which is preliminary data.</text>
</comment>
<keyword evidence="1" id="KW-0472">Membrane</keyword>
<gene>
    <name evidence="2" type="ORF">J1605_017733</name>
</gene>
<keyword evidence="3" id="KW-1185">Reference proteome</keyword>
<reference evidence="2 3" key="1">
    <citation type="submission" date="2022-11" db="EMBL/GenBank/DDBJ databases">
        <title>Whole genome sequence of Eschrichtius robustus ER-17-0199.</title>
        <authorList>
            <person name="Bruniche-Olsen A."/>
            <person name="Black A.N."/>
            <person name="Fields C.J."/>
            <person name="Walden K."/>
            <person name="Dewoody J.A."/>
        </authorList>
    </citation>
    <scope>NUCLEOTIDE SEQUENCE [LARGE SCALE GENOMIC DNA]</scope>
    <source>
        <strain evidence="2">ER-17-0199</strain>
        <tissue evidence="2">Blubber</tissue>
    </source>
</reference>
<evidence type="ECO:0000313" key="3">
    <source>
        <dbReference type="Proteomes" id="UP001159641"/>
    </source>
</evidence>
<organism evidence="2 3">
    <name type="scientific">Eschrichtius robustus</name>
    <name type="common">California gray whale</name>
    <name type="synonym">Eschrichtius gibbosus</name>
    <dbReference type="NCBI Taxonomy" id="9764"/>
    <lineage>
        <taxon>Eukaryota</taxon>
        <taxon>Metazoa</taxon>
        <taxon>Chordata</taxon>
        <taxon>Craniata</taxon>
        <taxon>Vertebrata</taxon>
        <taxon>Euteleostomi</taxon>
        <taxon>Mammalia</taxon>
        <taxon>Eutheria</taxon>
        <taxon>Laurasiatheria</taxon>
        <taxon>Artiodactyla</taxon>
        <taxon>Whippomorpha</taxon>
        <taxon>Cetacea</taxon>
        <taxon>Mysticeti</taxon>
        <taxon>Eschrichtiidae</taxon>
        <taxon>Eschrichtius</taxon>
    </lineage>
</organism>
<proteinExistence type="predicted"/>
<keyword evidence="1" id="KW-0812">Transmembrane</keyword>
<feature type="transmembrane region" description="Helical" evidence="1">
    <location>
        <begin position="25"/>
        <end position="47"/>
    </location>
</feature>
<dbReference type="EMBL" id="JAIQCJ010000303">
    <property type="protein sequence ID" value="KAJ8796861.1"/>
    <property type="molecule type" value="Genomic_DNA"/>
</dbReference>
<protein>
    <submittedName>
        <fullName evidence="2">Uncharacterized protein</fullName>
    </submittedName>
</protein>
<accession>A0AB34HYX8</accession>
<sequence>MRTNTSVVTEFILIGFSHLAELQSLIFSFFLTVYLLTGLATSSLWCWSQLTLPSRPPCTSSFESSQPWRLATRPSPAPYCFTTSSRVSATSLALAVLSRCHGVLPPGSHGL</sequence>